<evidence type="ECO:0000256" key="6">
    <source>
        <dbReference type="ARBA" id="ARBA00022454"/>
    </source>
</evidence>
<evidence type="ECO:0000256" key="9">
    <source>
        <dbReference type="ARBA" id="ARBA00022701"/>
    </source>
</evidence>
<name>A0A093V495_TALMA</name>
<reference evidence="19" key="1">
    <citation type="journal article" date="2014" name="PLoS Genet.">
        <title>Signature Gene Expression Reveals Novel Clues to the Molecular Mechanisms of Dimorphic Transition in Penicillium marneffei.</title>
        <authorList>
            <person name="Yang E."/>
            <person name="Wang G."/>
            <person name="Cai J."/>
            <person name="Woo P.C."/>
            <person name="Lau S.K."/>
            <person name="Yuen K.-Y."/>
            <person name="Chow W.-N."/>
            <person name="Lin X."/>
        </authorList>
    </citation>
    <scope>NUCLEOTIDE SEQUENCE [LARGE SCALE GENOMIC DNA]</scope>
    <source>
        <strain evidence="19">PM1</strain>
    </source>
</reference>
<evidence type="ECO:0000256" key="3">
    <source>
        <dbReference type="ARBA" id="ARBA00004629"/>
    </source>
</evidence>
<dbReference type="EMBL" id="JPOX01000026">
    <property type="protein sequence ID" value="KFX44804.1"/>
    <property type="molecule type" value="Genomic_DNA"/>
</dbReference>
<dbReference type="GO" id="GO:1990023">
    <property type="term" value="C:mitotic spindle midzone"/>
    <property type="evidence" value="ECO:0007669"/>
    <property type="project" value="TreeGrafter"/>
</dbReference>
<keyword evidence="12" id="KW-0995">Kinetochore</keyword>
<dbReference type="HOGENOM" id="CLU_138063_0_0_1"/>
<keyword evidence="13" id="KW-0206">Cytoskeleton</keyword>
<dbReference type="GO" id="GO:0008608">
    <property type="term" value="P:attachment of spindle microtubules to kinetochore"/>
    <property type="evidence" value="ECO:0007669"/>
    <property type="project" value="TreeGrafter"/>
</dbReference>
<keyword evidence="10" id="KW-0498">Mitosis</keyword>
<dbReference type="Pfam" id="PF08654">
    <property type="entry name" value="DASH_Dad2"/>
    <property type="match status" value="1"/>
</dbReference>
<keyword evidence="14" id="KW-0539">Nucleus</keyword>
<dbReference type="PANTHER" id="PTHR28036:SF1">
    <property type="entry name" value="DASH COMPLEX SUBUNIT DAD2"/>
    <property type="match status" value="1"/>
</dbReference>
<keyword evidence="7" id="KW-0963">Cytoplasm</keyword>
<evidence type="ECO:0000256" key="8">
    <source>
        <dbReference type="ARBA" id="ARBA00022618"/>
    </source>
</evidence>
<comment type="caution">
    <text evidence="19">The sequence shown here is derived from an EMBL/GenBank/DDBJ whole genome shotgun (WGS) entry which is preliminary data.</text>
</comment>
<evidence type="ECO:0000256" key="1">
    <source>
        <dbReference type="ARBA" id="ARBA00004123"/>
    </source>
</evidence>
<keyword evidence="18" id="KW-0175">Coiled coil</keyword>
<keyword evidence="6" id="KW-0158">Chromosome</keyword>
<evidence type="ECO:0000256" key="15">
    <source>
        <dbReference type="ARBA" id="ARBA00023306"/>
    </source>
</evidence>
<dbReference type="eggNOG" id="ENOG502SG7I">
    <property type="taxonomic scope" value="Eukaryota"/>
</dbReference>
<evidence type="ECO:0000256" key="17">
    <source>
        <dbReference type="ARBA" id="ARBA00030568"/>
    </source>
</evidence>
<evidence type="ECO:0000256" key="18">
    <source>
        <dbReference type="SAM" id="Coils"/>
    </source>
</evidence>
<keyword evidence="11" id="KW-0159">Chromosome partition</keyword>
<evidence type="ECO:0000256" key="13">
    <source>
        <dbReference type="ARBA" id="ARBA00023212"/>
    </source>
</evidence>
<dbReference type="GO" id="GO:0000278">
    <property type="term" value="P:mitotic cell cycle"/>
    <property type="evidence" value="ECO:0007669"/>
    <property type="project" value="InterPro"/>
</dbReference>
<dbReference type="GO" id="GO:0044732">
    <property type="term" value="C:mitotic spindle pole body"/>
    <property type="evidence" value="ECO:0007669"/>
    <property type="project" value="TreeGrafter"/>
</dbReference>
<evidence type="ECO:0000313" key="19">
    <source>
        <dbReference type="EMBL" id="KFX44804.1"/>
    </source>
</evidence>
<keyword evidence="15" id="KW-0131">Cell cycle</keyword>
<sequence length="123" mass="13196">MAHPTINASLRQSNAYPTTSQQAMTLTMRIEAKKAELENLTQLRDLSNALASQMQALELKLATLKDGTESIACVLANWQSVLQAINMATKKTATSVEALATADSRPATLVRIPTATIDTLPDA</sequence>
<comment type="subcellular location">
    <subcellularLocation>
        <location evidence="3">Chromosome</location>
        <location evidence="3">Centromere</location>
        <location evidence="3">Kinetochore</location>
    </subcellularLocation>
    <subcellularLocation>
        <location evidence="2">Cytoplasm</location>
        <location evidence="2">Cytoskeleton</location>
        <location evidence="2">Spindle</location>
    </subcellularLocation>
    <subcellularLocation>
        <location evidence="1">Nucleus</location>
    </subcellularLocation>
</comment>
<evidence type="ECO:0000256" key="11">
    <source>
        <dbReference type="ARBA" id="ARBA00022829"/>
    </source>
</evidence>
<gene>
    <name evidence="19" type="ORF">GQ26_0260700</name>
</gene>
<evidence type="ECO:0000256" key="7">
    <source>
        <dbReference type="ARBA" id="ARBA00022490"/>
    </source>
</evidence>
<evidence type="ECO:0000256" key="4">
    <source>
        <dbReference type="ARBA" id="ARBA00005501"/>
    </source>
</evidence>
<dbReference type="InterPro" id="IPR013963">
    <property type="entry name" value="DASH_Dad2"/>
</dbReference>
<dbReference type="GO" id="GO:0042729">
    <property type="term" value="C:DASH complex"/>
    <property type="evidence" value="ECO:0007669"/>
    <property type="project" value="InterPro"/>
</dbReference>
<dbReference type="AlphaFoldDB" id="A0A093V495"/>
<organism evidence="19">
    <name type="scientific">Talaromyces marneffei PM1</name>
    <dbReference type="NCBI Taxonomy" id="1077442"/>
    <lineage>
        <taxon>Eukaryota</taxon>
        <taxon>Fungi</taxon>
        <taxon>Dikarya</taxon>
        <taxon>Ascomycota</taxon>
        <taxon>Pezizomycotina</taxon>
        <taxon>Eurotiomycetes</taxon>
        <taxon>Eurotiomycetidae</taxon>
        <taxon>Eurotiales</taxon>
        <taxon>Trichocomaceae</taxon>
        <taxon>Talaromyces</taxon>
        <taxon>Talaromyces sect. Talaromyces</taxon>
    </lineage>
</organism>
<keyword evidence="9" id="KW-0493">Microtubule</keyword>
<accession>A0A093V495</accession>
<evidence type="ECO:0000256" key="16">
    <source>
        <dbReference type="ARBA" id="ARBA00023328"/>
    </source>
</evidence>
<protein>
    <recommendedName>
        <fullName evidence="5">DASH complex subunit DAD2</fullName>
    </recommendedName>
    <alternativeName>
        <fullName evidence="17">Outer kinetochore protein DAD2</fullName>
    </alternativeName>
</protein>
<dbReference type="GO" id="GO:0051301">
    <property type="term" value="P:cell division"/>
    <property type="evidence" value="ECO:0007669"/>
    <property type="project" value="UniProtKB-KW"/>
</dbReference>
<dbReference type="PANTHER" id="PTHR28036">
    <property type="entry name" value="DASH COMPLEX SUBUNIT DAD2"/>
    <property type="match status" value="1"/>
</dbReference>
<proteinExistence type="inferred from homology"/>
<dbReference type="GO" id="GO:0005874">
    <property type="term" value="C:microtubule"/>
    <property type="evidence" value="ECO:0007669"/>
    <property type="project" value="UniProtKB-KW"/>
</dbReference>
<keyword evidence="16" id="KW-0137">Centromere</keyword>
<evidence type="ECO:0000256" key="5">
    <source>
        <dbReference type="ARBA" id="ARBA00020260"/>
    </source>
</evidence>
<evidence type="ECO:0000256" key="10">
    <source>
        <dbReference type="ARBA" id="ARBA00022776"/>
    </source>
</evidence>
<comment type="similarity">
    <text evidence="4">Belongs to the DASH complex DAD2 family.</text>
</comment>
<keyword evidence="8" id="KW-0132">Cell division</keyword>
<evidence type="ECO:0000256" key="12">
    <source>
        <dbReference type="ARBA" id="ARBA00022838"/>
    </source>
</evidence>
<evidence type="ECO:0000256" key="2">
    <source>
        <dbReference type="ARBA" id="ARBA00004186"/>
    </source>
</evidence>
<evidence type="ECO:0000256" key="14">
    <source>
        <dbReference type="ARBA" id="ARBA00023242"/>
    </source>
</evidence>
<feature type="coiled-coil region" evidence="18">
    <location>
        <begin position="23"/>
        <end position="60"/>
    </location>
</feature>